<accession>A0A5D0RNG8</accession>
<dbReference type="EMBL" id="VSIY01000004">
    <property type="protein sequence ID" value="TYB82506.1"/>
    <property type="molecule type" value="Genomic_DNA"/>
</dbReference>
<evidence type="ECO:0008006" key="3">
    <source>
        <dbReference type="Google" id="ProtNLM"/>
    </source>
</evidence>
<dbReference type="RefSeq" id="WP_148377269.1">
    <property type="nucleotide sequence ID" value="NZ_VSIY01000004.1"/>
</dbReference>
<evidence type="ECO:0000313" key="1">
    <source>
        <dbReference type="EMBL" id="TYB82506.1"/>
    </source>
</evidence>
<evidence type="ECO:0000313" key="2">
    <source>
        <dbReference type="Proteomes" id="UP000322080"/>
    </source>
</evidence>
<organism evidence="1 2">
    <name type="scientific">Maritimibacter fusiformis</name>
    <dbReference type="NCBI Taxonomy" id="2603819"/>
    <lineage>
        <taxon>Bacteria</taxon>
        <taxon>Pseudomonadati</taxon>
        <taxon>Pseudomonadota</taxon>
        <taxon>Alphaproteobacteria</taxon>
        <taxon>Rhodobacterales</taxon>
        <taxon>Roseobacteraceae</taxon>
        <taxon>Maritimibacter</taxon>
    </lineage>
</organism>
<gene>
    <name evidence="1" type="ORF">FVF75_07265</name>
</gene>
<reference evidence="1 2" key="1">
    <citation type="submission" date="2019-08" db="EMBL/GenBank/DDBJ databases">
        <title>Identification of a novel species of the genus Boseongicola.</title>
        <authorList>
            <person name="Zhang X.-Q."/>
        </authorList>
    </citation>
    <scope>NUCLEOTIDE SEQUENCE [LARGE SCALE GENOMIC DNA]</scope>
    <source>
        <strain evidence="1 2">HY14</strain>
    </source>
</reference>
<keyword evidence="2" id="KW-1185">Reference proteome</keyword>
<proteinExistence type="predicted"/>
<protein>
    <recommendedName>
        <fullName evidence="3">Sulfotransferase family protein</fullName>
    </recommendedName>
</protein>
<name>A0A5D0RNG8_9RHOB</name>
<comment type="caution">
    <text evidence="1">The sequence shown here is derived from an EMBL/GenBank/DDBJ whole genome shotgun (WGS) entry which is preliminary data.</text>
</comment>
<dbReference type="Proteomes" id="UP000322080">
    <property type="component" value="Unassembled WGS sequence"/>
</dbReference>
<dbReference type="AlphaFoldDB" id="A0A5D0RNG8"/>
<sequence>MHISYHIGAHCTDEDQLIKSLLKNPDVMVNEGIAVPAPSRYRQLVSNAVNTLGGQKASPDTQDVLLEAMLDTDSAERIVLSHENFMGAPRAAVDGDVLYPKARDKTFALRNLFPDAKVEFFMAVRDPATWVPALHAKLTDTPFPHFRASIEPEAFLWSEVVRDIREANPDSPITVWCNEDTAMIWPEVMHEVAGIDPQVQLMGGFDVLARIMAREGVKRLRTYLGTHPPANEIQRRRVLAAFLDKYAIDEQIEEEIDLPGWPPELVESLTAAYEDDMLEVARIPGVTLLTA</sequence>